<dbReference type="Pfam" id="PF00702">
    <property type="entry name" value="Hydrolase"/>
    <property type="match status" value="1"/>
</dbReference>
<dbReference type="InterPro" id="IPR036412">
    <property type="entry name" value="HAD-like_sf"/>
</dbReference>
<reference evidence="1 2" key="1">
    <citation type="submission" date="2016-06" db="EMBL/GenBank/DDBJ databases">
        <title>Comparative genomics of the ectomycorrhizal sister species Rhizopogon vinicolor and Rhizopogon vesiculosus (Basidiomycota: Boletales) reveals a divergence of the mating type B locus.</title>
        <authorList>
            <consortium name="DOE Joint Genome Institute"/>
            <person name="Mujic A.B."/>
            <person name="Kuo A."/>
            <person name="Tritt A."/>
            <person name="Lipzen A."/>
            <person name="Chen C."/>
            <person name="Johnson J."/>
            <person name="Sharma A."/>
            <person name="Barry K."/>
            <person name="Grigoriev I.V."/>
            <person name="Spatafora J.W."/>
        </authorList>
    </citation>
    <scope>NUCLEOTIDE SEQUENCE [LARGE SCALE GENOMIC DNA]</scope>
    <source>
        <strain evidence="1 2">AM-OR11-026</strain>
    </source>
</reference>
<dbReference type="InterPro" id="IPR051806">
    <property type="entry name" value="HAD-like_SPP"/>
</dbReference>
<organism evidence="1 2">
    <name type="scientific">Rhizopogon vinicolor AM-OR11-026</name>
    <dbReference type="NCBI Taxonomy" id="1314800"/>
    <lineage>
        <taxon>Eukaryota</taxon>
        <taxon>Fungi</taxon>
        <taxon>Dikarya</taxon>
        <taxon>Basidiomycota</taxon>
        <taxon>Agaricomycotina</taxon>
        <taxon>Agaricomycetes</taxon>
        <taxon>Agaricomycetidae</taxon>
        <taxon>Boletales</taxon>
        <taxon>Suillineae</taxon>
        <taxon>Rhizopogonaceae</taxon>
        <taxon>Rhizopogon</taxon>
    </lineage>
</organism>
<evidence type="ECO:0000313" key="2">
    <source>
        <dbReference type="Proteomes" id="UP000092154"/>
    </source>
</evidence>
<feature type="non-terminal residue" evidence="1">
    <location>
        <position position="234"/>
    </location>
</feature>
<dbReference type="AlphaFoldDB" id="A0A1B7NI94"/>
<dbReference type="SFLD" id="SFLDS00003">
    <property type="entry name" value="Haloacid_Dehalogenase"/>
    <property type="match status" value="1"/>
</dbReference>
<dbReference type="FunFam" id="3.40.50.1000:FF:000162">
    <property type="entry name" value="HAD-like protein"/>
    <property type="match status" value="1"/>
</dbReference>
<dbReference type="SFLD" id="SFLDG01135">
    <property type="entry name" value="C1.5.6:_HAD__Beta-PGM__Phospha"/>
    <property type="match status" value="1"/>
</dbReference>
<dbReference type="InterPro" id="IPR023214">
    <property type="entry name" value="HAD_sf"/>
</dbReference>
<dbReference type="OrthoDB" id="40579at2759"/>
<sequence>MDAIKFHVDAVLFDMDGTLVDSTAGVIGAWETFAETYPGLDVEKILSSSHGVRTVDNLRKYCGVTSETELEREAARFEEAIVTSSTANGRKGITLLPGVRSIIDELLPGKDNPKPCWAIVTSATRAYASAALEIAGIPIPDAFVTAEDVAHGKPYPDPYLLGAQKCGVPPKRCLVVEDAPAGVASGLSAGCAVIGLITSHTREQMEAKQPTYLVDNLSSVSMKMSANGGIDVVV</sequence>
<dbReference type="EMBL" id="KV448124">
    <property type="protein sequence ID" value="OAX44484.1"/>
    <property type="molecule type" value="Genomic_DNA"/>
</dbReference>
<dbReference type="PANTHER" id="PTHR43481">
    <property type="entry name" value="FRUCTOSE-1-PHOSPHATE PHOSPHATASE"/>
    <property type="match status" value="1"/>
</dbReference>
<dbReference type="GO" id="GO:0050308">
    <property type="term" value="F:sugar-phosphatase activity"/>
    <property type="evidence" value="ECO:0007669"/>
    <property type="project" value="TreeGrafter"/>
</dbReference>
<gene>
    <name evidence="1" type="ORF">K503DRAFT_706042</name>
</gene>
<dbReference type="SUPFAM" id="SSF56784">
    <property type="entry name" value="HAD-like"/>
    <property type="match status" value="1"/>
</dbReference>
<dbReference type="InParanoid" id="A0A1B7NI94"/>
<dbReference type="CDD" id="cd07527">
    <property type="entry name" value="HAD_ScGPP-like"/>
    <property type="match status" value="1"/>
</dbReference>
<dbReference type="Gene3D" id="1.10.150.240">
    <property type="entry name" value="Putative phosphatase, domain 2"/>
    <property type="match status" value="1"/>
</dbReference>
<dbReference type="InterPro" id="IPR023198">
    <property type="entry name" value="PGP-like_dom2"/>
</dbReference>
<dbReference type="NCBIfam" id="TIGR01509">
    <property type="entry name" value="HAD-SF-IA-v3"/>
    <property type="match status" value="1"/>
</dbReference>
<proteinExistence type="predicted"/>
<dbReference type="STRING" id="1314800.A0A1B7NI94"/>
<dbReference type="Proteomes" id="UP000092154">
    <property type="component" value="Unassembled WGS sequence"/>
</dbReference>
<dbReference type="InterPro" id="IPR006439">
    <property type="entry name" value="HAD-SF_hydro_IA"/>
</dbReference>
<protein>
    <submittedName>
        <fullName evidence="1">HAD-like protein</fullName>
    </submittedName>
</protein>
<dbReference type="PANTHER" id="PTHR43481:SF4">
    <property type="entry name" value="GLYCEROL-1-PHOSPHATE PHOSPHOHYDROLASE 1-RELATED"/>
    <property type="match status" value="1"/>
</dbReference>
<keyword evidence="2" id="KW-1185">Reference proteome</keyword>
<dbReference type="SFLD" id="SFLDG01129">
    <property type="entry name" value="C1.5:_HAD__Beta-PGM__Phosphata"/>
    <property type="match status" value="1"/>
</dbReference>
<dbReference type="Gene3D" id="3.40.50.1000">
    <property type="entry name" value="HAD superfamily/HAD-like"/>
    <property type="match status" value="1"/>
</dbReference>
<accession>A0A1B7NI94</accession>
<evidence type="ECO:0000313" key="1">
    <source>
        <dbReference type="EMBL" id="OAX44484.1"/>
    </source>
</evidence>
<name>A0A1B7NI94_9AGAM</name>